<dbReference type="GO" id="GO:0016616">
    <property type="term" value="F:oxidoreductase activity, acting on the CH-OH group of donors, NAD or NADP as acceptor"/>
    <property type="evidence" value="ECO:0007669"/>
    <property type="project" value="TreeGrafter"/>
</dbReference>
<dbReference type="PANTHER" id="PTHR43362:SF1">
    <property type="entry name" value="MANNITOL DEHYDROGENASE 2-RELATED"/>
    <property type="match status" value="1"/>
</dbReference>
<dbReference type="InterPro" id="IPR000669">
    <property type="entry name" value="Mannitol_DH"/>
</dbReference>
<feature type="non-terminal residue" evidence="3">
    <location>
        <position position="160"/>
    </location>
</feature>
<feature type="domain" description="Mannitol dehydrogenase N-terminal" evidence="2">
    <location>
        <begin position="1"/>
        <end position="148"/>
    </location>
</feature>
<dbReference type="SUPFAM" id="SSF51735">
    <property type="entry name" value="NAD(P)-binding Rossmann-fold domains"/>
    <property type="match status" value="1"/>
</dbReference>
<dbReference type="EMBL" id="AUZZ01003027">
    <property type="protein sequence ID" value="EQD58144.1"/>
    <property type="molecule type" value="Genomic_DNA"/>
</dbReference>
<evidence type="ECO:0000313" key="3">
    <source>
        <dbReference type="EMBL" id="EQD58144.1"/>
    </source>
</evidence>
<evidence type="ECO:0000256" key="1">
    <source>
        <dbReference type="ARBA" id="ARBA00023002"/>
    </source>
</evidence>
<comment type="caution">
    <text evidence="3">The sequence shown here is derived from an EMBL/GenBank/DDBJ whole genome shotgun (WGS) entry which is preliminary data.</text>
</comment>
<keyword evidence="1" id="KW-0560">Oxidoreductase</keyword>
<name>T1BYM3_9ZZZZ</name>
<accession>T1BYM3</accession>
<sequence length="160" mass="17719">TVTEKGYCLDGAGGLDFDHPDIRHDLSRPGEPRSLIGWLVLGFALRRARGLAPCLTICCDNLSDNGSRLRNAVLAFAARRDPALAGWIEAQARFPRTMVDSITPATDAALRERVEQWLGMRDAWPVQRERFVQWVLEETDCAGQPDWASVGVTLSRDVAT</sequence>
<dbReference type="PANTHER" id="PTHR43362">
    <property type="entry name" value="MANNITOL DEHYDROGENASE DSF1-RELATED"/>
    <property type="match status" value="1"/>
</dbReference>
<reference evidence="3" key="2">
    <citation type="journal article" date="2014" name="ISME J.">
        <title>Microbial stratification in low pH oxic and suboxic macroscopic growths along an acid mine drainage.</title>
        <authorList>
            <person name="Mendez-Garcia C."/>
            <person name="Mesa V."/>
            <person name="Sprenger R.R."/>
            <person name="Richter M."/>
            <person name="Diez M.S."/>
            <person name="Solano J."/>
            <person name="Bargiela R."/>
            <person name="Golyshina O.V."/>
            <person name="Manteca A."/>
            <person name="Ramos J.L."/>
            <person name="Gallego J.R."/>
            <person name="Llorente I."/>
            <person name="Martins Dos Santos V.A."/>
            <person name="Jensen O.N."/>
            <person name="Pelaez A.I."/>
            <person name="Sanchez J."/>
            <person name="Ferrer M."/>
        </authorList>
    </citation>
    <scope>NUCLEOTIDE SEQUENCE</scope>
</reference>
<dbReference type="PRINTS" id="PR00084">
    <property type="entry name" value="MTLDHDRGNASE"/>
</dbReference>
<gene>
    <name evidence="3" type="ORF">B2A_04497</name>
</gene>
<evidence type="ECO:0000259" key="2">
    <source>
        <dbReference type="Pfam" id="PF01232"/>
    </source>
</evidence>
<dbReference type="AlphaFoldDB" id="T1BYM3"/>
<reference evidence="3" key="1">
    <citation type="submission" date="2013-08" db="EMBL/GenBank/DDBJ databases">
        <authorList>
            <person name="Mendez C."/>
            <person name="Richter M."/>
            <person name="Ferrer M."/>
            <person name="Sanchez J."/>
        </authorList>
    </citation>
    <scope>NUCLEOTIDE SEQUENCE</scope>
</reference>
<organism evidence="3">
    <name type="scientific">mine drainage metagenome</name>
    <dbReference type="NCBI Taxonomy" id="410659"/>
    <lineage>
        <taxon>unclassified sequences</taxon>
        <taxon>metagenomes</taxon>
        <taxon>ecological metagenomes</taxon>
    </lineage>
</organism>
<feature type="non-terminal residue" evidence="3">
    <location>
        <position position="1"/>
    </location>
</feature>
<protein>
    <submittedName>
        <fullName evidence="3">Mannitol dehydrogenase domain-containing protein</fullName>
    </submittedName>
</protein>
<dbReference type="Gene3D" id="3.40.50.720">
    <property type="entry name" value="NAD(P)-binding Rossmann-like Domain"/>
    <property type="match status" value="1"/>
</dbReference>
<proteinExistence type="predicted"/>
<dbReference type="InterPro" id="IPR050988">
    <property type="entry name" value="Mannitol_DH/Oxidoreductase"/>
</dbReference>
<dbReference type="InterPro" id="IPR036291">
    <property type="entry name" value="NAD(P)-bd_dom_sf"/>
</dbReference>
<dbReference type="InterPro" id="IPR013131">
    <property type="entry name" value="Mannitol_DH_N"/>
</dbReference>
<dbReference type="Pfam" id="PF01232">
    <property type="entry name" value="Mannitol_dh"/>
    <property type="match status" value="1"/>
</dbReference>